<dbReference type="PANTHER" id="PTHR30024">
    <property type="entry name" value="ALIPHATIC SULFONATES-BINDING PROTEIN-RELATED"/>
    <property type="match status" value="1"/>
</dbReference>
<evidence type="ECO:0000313" key="2">
    <source>
        <dbReference type="Proteomes" id="UP001156682"/>
    </source>
</evidence>
<dbReference type="Proteomes" id="UP001156682">
    <property type="component" value="Unassembled WGS sequence"/>
</dbReference>
<dbReference type="PANTHER" id="PTHR30024:SF46">
    <property type="entry name" value="ABC TRANSPORTER, SUBSTRATE-BINDING LIPOPROTEIN"/>
    <property type="match status" value="1"/>
</dbReference>
<keyword evidence="2" id="KW-1185">Reference proteome</keyword>
<comment type="caution">
    <text evidence="1">The sequence shown here is derived from an EMBL/GenBank/DDBJ whole genome shotgun (WGS) entry which is preliminary data.</text>
</comment>
<protein>
    <recommendedName>
        <fullName evidence="3">NitT/TauT family transport system substrate-binding protein</fullName>
    </recommendedName>
</protein>
<dbReference type="Gene3D" id="3.40.190.10">
    <property type="entry name" value="Periplasmic binding protein-like II"/>
    <property type="match status" value="2"/>
</dbReference>
<accession>A0ABQ5ZWG1</accession>
<dbReference type="RefSeq" id="WP_051610151.1">
    <property type="nucleotide sequence ID" value="NZ_BSOR01000001.1"/>
</dbReference>
<organism evidence="1 2">
    <name type="scientific">Marinospirillum insulare</name>
    <dbReference type="NCBI Taxonomy" id="217169"/>
    <lineage>
        <taxon>Bacteria</taxon>
        <taxon>Pseudomonadati</taxon>
        <taxon>Pseudomonadota</taxon>
        <taxon>Gammaproteobacteria</taxon>
        <taxon>Oceanospirillales</taxon>
        <taxon>Oceanospirillaceae</taxon>
        <taxon>Marinospirillum</taxon>
    </lineage>
</organism>
<evidence type="ECO:0008006" key="3">
    <source>
        <dbReference type="Google" id="ProtNLM"/>
    </source>
</evidence>
<name>A0ABQ5ZWG1_9GAMM</name>
<evidence type="ECO:0000313" key="1">
    <source>
        <dbReference type="EMBL" id="GLR62707.1"/>
    </source>
</evidence>
<proteinExistence type="predicted"/>
<dbReference type="PIRSF" id="PIRSF027386">
    <property type="entry name" value="UCP027386_ABC_sbc_TM0202"/>
    <property type="match status" value="1"/>
</dbReference>
<dbReference type="SUPFAM" id="SSF53850">
    <property type="entry name" value="Periplasmic binding protein-like II"/>
    <property type="match status" value="1"/>
</dbReference>
<gene>
    <name evidence="1" type="ORF">GCM10007878_01420</name>
</gene>
<reference evidence="2" key="1">
    <citation type="journal article" date="2019" name="Int. J. Syst. Evol. Microbiol.">
        <title>The Global Catalogue of Microorganisms (GCM) 10K type strain sequencing project: providing services to taxonomists for standard genome sequencing and annotation.</title>
        <authorList>
            <consortium name="The Broad Institute Genomics Platform"/>
            <consortium name="The Broad Institute Genome Sequencing Center for Infectious Disease"/>
            <person name="Wu L."/>
            <person name="Ma J."/>
        </authorList>
    </citation>
    <scope>NUCLEOTIDE SEQUENCE [LARGE SCALE GENOMIC DNA]</scope>
    <source>
        <strain evidence="2">NBRC 100033</strain>
    </source>
</reference>
<dbReference type="EMBL" id="BSOR01000001">
    <property type="protein sequence ID" value="GLR62707.1"/>
    <property type="molecule type" value="Genomic_DNA"/>
</dbReference>
<sequence>MHTKRRLFLTTHFLTAYLLLASLVLASFSTTVMAQNKLPKLVLAGPFSSVANPLVHMVESGALDDLAEEVEFVSWRDPDHLRMLALNGETDVLAMPVNVAANLYNRGAPVKLLNVSTWGLLWMVSRDNNLTSIEDFRGKEVAMPFRGDMPDIIFGVLAERAGIDVKKDIKLRYVASPLDAMQLLLMRRVDHALLAEPAVSMALRKSGSFPIGIIAPELHRSLDLQKAWGLSFERQGRIAQAGITLVGKQRNNPELAARIAEEYKKSLAWCSENSNACGKMIAKRVPMLNAEAVADAMAVSQMEAISAEDARFEVEFLLNQLFAKNPASIGGKLPNDDFYWQQPK</sequence>
<dbReference type="InterPro" id="IPR027024">
    <property type="entry name" value="UCP027386_ABC_sbc_TM0202"/>
</dbReference>